<protein>
    <recommendedName>
        <fullName evidence="7">Centromere protein S</fullName>
    </recommendedName>
</protein>
<comment type="similarity">
    <text evidence="1">Belongs to the TAF9 family. CENP-S/MHF1 subfamily.</text>
</comment>
<evidence type="ECO:0000256" key="1">
    <source>
        <dbReference type="ARBA" id="ARBA00006612"/>
    </source>
</evidence>
<keyword evidence="3" id="KW-0238">DNA-binding</keyword>
<dbReference type="GO" id="GO:0006281">
    <property type="term" value="P:DNA repair"/>
    <property type="evidence" value="ECO:0007669"/>
    <property type="project" value="UniProtKB-KW"/>
</dbReference>
<dbReference type="GO" id="GO:0003682">
    <property type="term" value="F:chromatin binding"/>
    <property type="evidence" value="ECO:0007669"/>
    <property type="project" value="TreeGrafter"/>
</dbReference>
<dbReference type="InterPro" id="IPR009072">
    <property type="entry name" value="Histone-fold"/>
</dbReference>
<keyword evidence="4" id="KW-0234">DNA repair</keyword>
<dbReference type="Gene3D" id="1.10.20.10">
    <property type="entry name" value="Histone, subunit A"/>
    <property type="match status" value="1"/>
</dbReference>
<evidence type="ECO:0000256" key="5">
    <source>
        <dbReference type="SAM" id="MobiDB-lite"/>
    </source>
</evidence>
<organism evidence="6">
    <name type="scientific">Ostreococcus mediterraneus</name>
    <dbReference type="NCBI Taxonomy" id="1486918"/>
    <lineage>
        <taxon>Eukaryota</taxon>
        <taxon>Viridiplantae</taxon>
        <taxon>Chlorophyta</taxon>
        <taxon>Mamiellophyceae</taxon>
        <taxon>Mamiellales</taxon>
        <taxon>Bathycoccaceae</taxon>
        <taxon>Ostreococcus</taxon>
    </lineage>
</organism>
<evidence type="ECO:0000256" key="4">
    <source>
        <dbReference type="ARBA" id="ARBA00023204"/>
    </source>
</evidence>
<dbReference type="GO" id="GO:0000712">
    <property type="term" value="P:resolution of meiotic recombination intermediates"/>
    <property type="evidence" value="ECO:0007669"/>
    <property type="project" value="TreeGrafter"/>
</dbReference>
<gene>
    <name evidence="6" type="ORF">OMED0929_LOCUS6188</name>
</gene>
<dbReference type="InterPro" id="IPR029003">
    <property type="entry name" value="CENP-S/Mhf1"/>
</dbReference>
<dbReference type="GO" id="GO:0046982">
    <property type="term" value="F:protein heterodimerization activity"/>
    <property type="evidence" value="ECO:0007669"/>
    <property type="project" value="InterPro"/>
</dbReference>
<evidence type="ECO:0000313" key="6">
    <source>
        <dbReference type="EMBL" id="CAD8586932.1"/>
    </source>
</evidence>
<dbReference type="PANTHER" id="PTHR22980:SF0">
    <property type="entry name" value="CENTROMERE PROTEIN S"/>
    <property type="match status" value="1"/>
</dbReference>
<dbReference type="GO" id="GO:0031297">
    <property type="term" value="P:replication fork processing"/>
    <property type="evidence" value="ECO:0007669"/>
    <property type="project" value="TreeGrafter"/>
</dbReference>
<dbReference type="PANTHER" id="PTHR22980">
    <property type="entry name" value="CORTISTATIN"/>
    <property type="match status" value="1"/>
</dbReference>
<evidence type="ECO:0000256" key="3">
    <source>
        <dbReference type="ARBA" id="ARBA00023125"/>
    </source>
</evidence>
<name>A0A7S0PQW7_9CHLO</name>
<reference evidence="6" key="1">
    <citation type="submission" date="2021-01" db="EMBL/GenBank/DDBJ databases">
        <authorList>
            <person name="Corre E."/>
            <person name="Pelletier E."/>
            <person name="Niang G."/>
            <person name="Scheremetjew M."/>
            <person name="Finn R."/>
            <person name="Kale V."/>
            <person name="Holt S."/>
            <person name="Cochrane G."/>
            <person name="Meng A."/>
            <person name="Brown T."/>
            <person name="Cohen L."/>
        </authorList>
    </citation>
    <scope>NUCLEOTIDE SEQUENCE</scope>
    <source>
        <strain evidence="6">Clade-D-RCC2572</strain>
    </source>
</reference>
<dbReference type="Pfam" id="PF15630">
    <property type="entry name" value="CENP-S"/>
    <property type="match status" value="1"/>
</dbReference>
<keyword evidence="2" id="KW-0227">DNA damage</keyword>
<proteinExistence type="inferred from homology"/>
<dbReference type="EMBL" id="HBEW01007327">
    <property type="protein sequence ID" value="CAD8586932.1"/>
    <property type="molecule type" value="Transcribed_RNA"/>
</dbReference>
<dbReference type="AlphaFoldDB" id="A0A7S0PQW7"/>
<dbReference type="GO" id="GO:0071821">
    <property type="term" value="C:FANCM-MHF complex"/>
    <property type="evidence" value="ECO:0007669"/>
    <property type="project" value="InterPro"/>
</dbReference>
<dbReference type="GO" id="GO:0003677">
    <property type="term" value="F:DNA binding"/>
    <property type="evidence" value="ECO:0007669"/>
    <property type="project" value="UniProtKB-KW"/>
</dbReference>
<evidence type="ECO:0008006" key="7">
    <source>
        <dbReference type="Google" id="ProtNLM"/>
    </source>
</evidence>
<feature type="region of interest" description="Disordered" evidence="5">
    <location>
        <begin position="100"/>
        <end position="148"/>
    </location>
</feature>
<accession>A0A7S0PQW7</accession>
<dbReference type="SUPFAM" id="SSF47113">
    <property type="entry name" value="Histone-fold"/>
    <property type="match status" value="1"/>
</dbReference>
<evidence type="ECO:0000256" key="2">
    <source>
        <dbReference type="ARBA" id="ARBA00022763"/>
    </source>
</evidence>
<sequence length="148" mass="16035">MDGVDDDDGGGVDDALDARTHIDVTTDRVYARVKAHTTRIADGEARRRNHTLTPRLASALGELAHAVTREIARDVRAYANHASRDVVDGTDVALRARKINPRLRHARVHRDDDDDDDGGAVVARDAVNPPNGVSDDDEAHDAHDAHAS</sequence>